<dbReference type="InterPro" id="IPR036390">
    <property type="entry name" value="WH_DNA-bd_sf"/>
</dbReference>
<name>A0AAU7DSM1_9MICO</name>
<dbReference type="Gene3D" id="1.10.10.10">
    <property type="entry name" value="Winged helix-like DNA-binding domain superfamily/Winged helix DNA-binding domain"/>
    <property type="match status" value="1"/>
</dbReference>
<dbReference type="InterPro" id="IPR036388">
    <property type="entry name" value="WH-like_DNA-bd_sf"/>
</dbReference>
<protein>
    <submittedName>
        <fullName evidence="1">Helix-turn-helix domain-containing protein</fullName>
    </submittedName>
</protein>
<gene>
    <name evidence="1" type="ORF">V5R04_08205</name>
</gene>
<proteinExistence type="predicted"/>
<dbReference type="SUPFAM" id="SSF46785">
    <property type="entry name" value="Winged helix' DNA-binding domain"/>
    <property type="match status" value="1"/>
</dbReference>
<organism evidence="1">
    <name type="scientific">Jonesiaceae bacterium BS-20</name>
    <dbReference type="NCBI Taxonomy" id="3120821"/>
    <lineage>
        <taxon>Bacteria</taxon>
        <taxon>Bacillati</taxon>
        <taxon>Actinomycetota</taxon>
        <taxon>Actinomycetes</taxon>
        <taxon>Micrococcales</taxon>
        <taxon>Jonesiaceae</taxon>
    </lineage>
</organism>
<evidence type="ECO:0000313" key="1">
    <source>
        <dbReference type="EMBL" id="XBH20238.1"/>
    </source>
</evidence>
<dbReference type="EMBL" id="CP146203">
    <property type="protein sequence ID" value="XBH20238.1"/>
    <property type="molecule type" value="Genomic_DNA"/>
</dbReference>
<dbReference type="AlphaFoldDB" id="A0AAU7DSM1"/>
<accession>A0AAU7DSM1</accession>
<reference evidence="1" key="1">
    <citation type="submission" date="2024-02" db="EMBL/GenBank/DDBJ databases">
        <title>Tomenella chthoni gen. nov. sp. nov., a member of the family Jonesiaceae isolated from bat guano.</title>
        <authorList>
            <person name="Miller S.L."/>
            <person name="King J."/>
            <person name="Sankaranarayanan K."/>
            <person name="Lawson P.A."/>
        </authorList>
    </citation>
    <scope>NUCLEOTIDE SEQUENCE</scope>
    <source>
        <strain evidence="1">BS-20</strain>
    </source>
</reference>
<sequence length="156" mass="17501">MDRNNTGYTVPSSSNENLAKELMALLENFDAQRRLLGQHATLKTADIRLLWLFNDGKSRTLKEMAAELGLEQSTVNRQVNAAINDSLLTRNKNDPTEPYRFEPSEFGTQEFSKYMAATTGAYTQTFAQLGNQNEEFMTLMRSFVASFTQSVQGSAP</sequence>